<proteinExistence type="predicted"/>
<gene>
    <name evidence="2" type="ORF">RCOM_1716420</name>
</gene>
<reference evidence="3" key="1">
    <citation type="journal article" date="2010" name="Nat. Biotechnol.">
        <title>Draft genome sequence of the oilseed species Ricinus communis.</title>
        <authorList>
            <person name="Chan A.P."/>
            <person name="Crabtree J."/>
            <person name="Zhao Q."/>
            <person name="Lorenzi H."/>
            <person name="Orvis J."/>
            <person name="Puiu D."/>
            <person name="Melake-Berhan A."/>
            <person name="Jones K.M."/>
            <person name="Redman J."/>
            <person name="Chen G."/>
            <person name="Cahoon E.B."/>
            <person name="Gedil M."/>
            <person name="Stanke M."/>
            <person name="Haas B.J."/>
            <person name="Wortman J.R."/>
            <person name="Fraser-Liggett C.M."/>
            <person name="Ravel J."/>
            <person name="Rabinowicz P.D."/>
        </authorList>
    </citation>
    <scope>NUCLEOTIDE SEQUENCE [LARGE SCALE GENOMIC DNA]</scope>
    <source>
        <strain evidence="3">cv. Hale</strain>
    </source>
</reference>
<keyword evidence="3" id="KW-1185">Reference proteome</keyword>
<feature type="compositionally biased region" description="Acidic residues" evidence="1">
    <location>
        <begin position="107"/>
        <end position="123"/>
    </location>
</feature>
<feature type="region of interest" description="Disordered" evidence="1">
    <location>
        <begin position="83"/>
        <end position="168"/>
    </location>
</feature>
<feature type="compositionally biased region" description="Polar residues" evidence="1">
    <location>
        <begin position="151"/>
        <end position="161"/>
    </location>
</feature>
<dbReference type="AlphaFoldDB" id="B9SU50"/>
<protein>
    <submittedName>
        <fullName evidence="2">Uncharacterized protein</fullName>
    </submittedName>
</protein>
<accession>B9SU50</accession>
<sequence>MTILAVDEGEGEIDVYIKDLSDEELVNIVCPKKKSNVVVEKIIDGTLVGQNVPSGLDKVGASGQLLQGVGSFRASAFASTNNGACDVNESESEHAVSNHNGDKHEIEEGEDNSDESVEGDGYEDPAQGRAQTSDCQVPEVRLPESKRMNCMRSNPCSSSTHLHVRARA</sequence>
<evidence type="ECO:0000313" key="3">
    <source>
        <dbReference type="Proteomes" id="UP000008311"/>
    </source>
</evidence>
<evidence type="ECO:0000256" key="1">
    <source>
        <dbReference type="SAM" id="MobiDB-lite"/>
    </source>
</evidence>
<feature type="compositionally biased region" description="Basic and acidic residues" evidence="1">
    <location>
        <begin position="91"/>
        <end position="106"/>
    </location>
</feature>
<evidence type="ECO:0000313" key="2">
    <source>
        <dbReference type="EMBL" id="EEF32857.1"/>
    </source>
</evidence>
<dbReference type="Proteomes" id="UP000008311">
    <property type="component" value="Unassembled WGS sequence"/>
</dbReference>
<name>B9SU50_RICCO</name>
<dbReference type="EMBL" id="EQ974140">
    <property type="protein sequence ID" value="EEF32857.1"/>
    <property type="molecule type" value="Genomic_DNA"/>
</dbReference>
<organism evidence="2 3">
    <name type="scientific">Ricinus communis</name>
    <name type="common">Castor bean</name>
    <dbReference type="NCBI Taxonomy" id="3988"/>
    <lineage>
        <taxon>Eukaryota</taxon>
        <taxon>Viridiplantae</taxon>
        <taxon>Streptophyta</taxon>
        <taxon>Embryophyta</taxon>
        <taxon>Tracheophyta</taxon>
        <taxon>Spermatophyta</taxon>
        <taxon>Magnoliopsida</taxon>
        <taxon>eudicotyledons</taxon>
        <taxon>Gunneridae</taxon>
        <taxon>Pentapetalae</taxon>
        <taxon>rosids</taxon>
        <taxon>fabids</taxon>
        <taxon>Malpighiales</taxon>
        <taxon>Euphorbiaceae</taxon>
        <taxon>Acalyphoideae</taxon>
        <taxon>Acalypheae</taxon>
        <taxon>Ricinus</taxon>
    </lineage>
</organism>
<dbReference type="InParanoid" id="B9SU50"/>